<keyword evidence="8" id="KW-1185">Reference proteome</keyword>
<dbReference type="STRING" id="930991.A0A0D0EA98"/>
<keyword evidence="3 5" id="KW-0863">Zinc-finger</keyword>
<dbReference type="Gene3D" id="3.30.160.60">
    <property type="entry name" value="Classic Zinc Finger"/>
    <property type="match status" value="2"/>
</dbReference>
<dbReference type="GO" id="GO:0005667">
    <property type="term" value="C:transcription regulator complex"/>
    <property type="evidence" value="ECO:0007669"/>
    <property type="project" value="TreeGrafter"/>
</dbReference>
<dbReference type="GO" id="GO:0008270">
    <property type="term" value="F:zinc ion binding"/>
    <property type="evidence" value="ECO:0007669"/>
    <property type="project" value="UniProtKB-KW"/>
</dbReference>
<accession>A0A0D0EA98</accession>
<dbReference type="SUPFAM" id="SSF57667">
    <property type="entry name" value="beta-beta-alpha zinc fingers"/>
    <property type="match status" value="1"/>
</dbReference>
<proteinExistence type="predicted"/>
<dbReference type="SMART" id="SM00355">
    <property type="entry name" value="ZnF_C2H2"/>
    <property type="match status" value="2"/>
</dbReference>
<dbReference type="OrthoDB" id="6077919at2759"/>
<evidence type="ECO:0000256" key="4">
    <source>
        <dbReference type="ARBA" id="ARBA00022833"/>
    </source>
</evidence>
<organism evidence="7 8">
    <name type="scientific">Paxillus rubicundulus Ve08.2h10</name>
    <dbReference type="NCBI Taxonomy" id="930991"/>
    <lineage>
        <taxon>Eukaryota</taxon>
        <taxon>Fungi</taxon>
        <taxon>Dikarya</taxon>
        <taxon>Basidiomycota</taxon>
        <taxon>Agaricomycotina</taxon>
        <taxon>Agaricomycetes</taxon>
        <taxon>Agaricomycetidae</taxon>
        <taxon>Boletales</taxon>
        <taxon>Paxilineae</taxon>
        <taxon>Paxillaceae</taxon>
        <taxon>Paxillus</taxon>
    </lineage>
</organism>
<dbReference type="InterPro" id="IPR036236">
    <property type="entry name" value="Znf_C2H2_sf"/>
</dbReference>
<evidence type="ECO:0000256" key="2">
    <source>
        <dbReference type="ARBA" id="ARBA00022737"/>
    </source>
</evidence>
<reference evidence="8" key="2">
    <citation type="submission" date="2015-01" db="EMBL/GenBank/DDBJ databases">
        <title>Evolutionary Origins and Diversification of the Mycorrhizal Mutualists.</title>
        <authorList>
            <consortium name="DOE Joint Genome Institute"/>
            <consortium name="Mycorrhizal Genomics Consortium"/>
            <person name="Kohler A."/>
            <person name="Kuo A."/>
            <person name="Nagy L.G."/>
            <person name="Floudas D."/>
            <person name="Copeland A."/>
            <person name="Barry K.W."/>
            <person name="Cichocki N."/>
            <person name="Veneault-Fourrey C."/>
            <person name="LaButti K."/>
            <person name="Lindquist E.A."/>
            <person name="Lipzen A."/>
            <person name="Lundell T."/>
            <person name="Morin E."/>
            <person name="Murat C."/>
            <person name="Riley R."/>
            <person name="Ohm R."/>
            <person name="Sun H."/>
            <person name="Tunlid A."/>
            <person name="Henrissat B."/>
            <person name="Grigoriev I.V."/>
            <person name="Hibbett D.S."/>
            <person name="Martin F."/>
        </authorList>
    </citation>
    <scope>NUCLEOTIDE SEQUENCE [LARGE SCALE GENOMIC DNA]</scope>
    <source>
        <strain evidence="8">Ve08.2h10</strain>
    </source>
</reference>
<dbReference type="InterPro" id="IPR013087">
    <property type="entry name" value="Znf_C2H2_type"/>
</dbReference>
<dbReference type="PANTHER" id="PTHR14003:SF19">
    <property type="entry name" value="YY2 TRANSCRIPTION FACTOR"/>
    <property type="match status" value="1"/>
</dbReference>
<evidence type="ECO:0000259" key="6">
    <source>
        <dbReference type="PROSITE" id="PS50157"/>
    </source>
</evidence>
<evidence type="ECO:0000256" key="3">
    <source>
        <dbReference type="ARBA" id="ARBA00022771"/>
    </source>
</evidence>
<keyword evidence="4" id="KW-0862">Zinc</keyword>
<sequence>MDNISHMPIPNVPSICIHTDDYPALFDSGSDDFYQNPSNSYSQPNTFEHSGPYACLQGTSDPGYSSMTVPSSSPFDLEDIDAELSHLVTMPSYFTGPDCSLPYNDGAFSQGSYSPITGGLTPTSLHSPIPSPASSFNGSLSPASFFSDALSLSDAESPISPSPVTPDDSFLFPARGLVSRRGSVSSVMRPSFPHTSDSAISTVALLEAQGSHHRSRSLSSLPSLSRPRTVASQAMLEANGRRRRHPAQFNCEECGQTFTALFSLKRHRQSHSGERPYTCSIPGCAQQFFNSSDCKRHEKSKKRHKNLPIQ</sequence>
<reference evidence="7 8" key="1">
    <citation type="submission" date="2014-04" db="EMBL/GenBank/DDBJ databases">
        <authorList>
            <consortium name="DOE Joint Genome Institute"/>
            <person name="Kuo A."/>
            <person name="Kohler A."/>
            <person name="Jargeat P."/>
            <person name="Nagy L.G."/>
            <person name="Floudas D."/>
            <person name="Copeland A."/>
            <person name="Barry K.W."/>
            <person name="Cichocki N."/>
            <person name="Veneault-Fourrey C."/>
            <person name="LaButti K."/>
            <person name="Lindquist E.A."/>
            <person name="Lipzen A."/>
            <person name="Lundell T."/>
            <person name="Morin E."/>
            <person name="Murat C."/>
            <person name="Sun H."/>
            <person name="Tunlid A."/>
            <person name="Henrissat B."/>
            <person name="Grigoriev I.V."/>
            <person name="Hibbett D.S."/>
            <person name="Martin F."/>
            <person name="Nordberg H.P."/>
            <person name="Cantor M.N."/>
            <person name="Hua S.X."/>
        </authorList>
    </citation>
    <scope>NUCLEOTIDE SEQUENCE [LARGE SCALE GENOMIC DNA]</scope>
    <source>
        <strain evidence="7 8">Ve08.2h10</strain>
    </source>
</reference>
<dbReference type="EMBL" id="KN824987">
    <property type="protein sequence ID" value="KIK96425.1"/>
    <property type="molecule type" value="Genomic_DNA"/>
</dbReference>
<keyword evidence="2" id="KW-0677">Repeat</keyword>
<name>A0A0D0EA98_9AGAM</name>
<dbReference type="Proteomes" id="UP000054538">
    <property type="component" value="Unassembled WGS sequence"/>
</dbReference>
<dbReference type="AlphaFoldDB" id="A0A0D0EA98"/>
<evidence type="ECO:0000256" key="5">
    <source>
        <dbReference type="PROSITE-ProRule" id="PRU00042"/>
    </source>
</evidence>
<dbReference type="GO" id="GO:0000785">
    <property type="term" value="C:chromatin"/>
    <property type="evidence" value="ECO:0007669"/>
    <property type="project" value="TreeGrafter"/>
</dbReference>
<dbReference type="PROSITE" id="PS00028">
    <property type="entry name" value="ZINC_FINGER_C2H2_1"/>
    <property type="match status" value="1"/>
</dbReference>
<evidence type="ECO:0000256" key="1">
    <source>
        <dbReference type="ARBA" id="ARBA00022723"/>
    </source>
</evidence>
<evidence type="ECO:0000313" key="7">
    <source>
        <dbReference type="EMBL" id="KIK96425.1"/>
    </source>
</evidence>
<keyword evidence="1" id="KW-0479">Metal-binding</keyword>
<gene>
    <name evidence="7" type="ORF">PAXRUDRAFT_10829</name>
</gene>
<dbReference type="GO" id="GO:0000981">
    <property type="term" value="F:DNA-binding transcription factor activity, RNA polymerase II-specific"/>
    <property type="evidence" value="ECO:0007669"/>
    <property type="project" value="TreeGrafter"/>
</dbReference>
<dbReference type="PROSITE" id="PS50157">
    <property type="entry name" value="ZINC_FINGER_C2H2_2"/>
    <property type="match status" value="1"/>
</dbReference>
<protein>
    <recommendedName>
        <fullName evidence="6">C2H2-type domain-containing protein</fullName>
    </recommendedName>
</protein>
<feature type="domain" description="C2H2-type" evidence="6">
    <location>
        <begin position="249"/>
        <end position="276"/>
    </location>
</feature>
<dbReference type="InParanoid" id="A0A0D0EA98"/>
<evidence type="ECO:0000313" key="8">
    <source>
        <dbReference type="Proteomes" id="UP000054538"/>
    </source>
</evidence>
<dbReference type="GO" id="GO:0000978">
    <property type="term" value="F:RNA polymerase II cis-regulatory region sequence-specific DNA binding"/>
    <property type="evidence" value="ECO:0007669"/>
    <property type="project" value="TreeGrafter"/>
</dbReference>
<dbReference type="GO" id="GO:0031519">
    <property type="term" value="C:PcG protein complex"/>
    <property type="evidence" value="ECO:0007669"/>
    <property type="project" value="TreeGrafter"/>
</dbReference>
<dbReference type="PANTHER" id="PTHR14003">
    <property type="entry name" value="TRANSCRIPTIONAL REPRESSOR PROTEIN YY"/>
    <property type="match status" value="1"/>
</dbReference>
<dbReference type="HOGENOM" id="CLU_888773_0_0_1"/>